<name>A0ABW5E140_9PROT</name>
<sequence length="163" mass="17985">MSLLLYQASIPTFVRAFTNLSTILEKAADEPNAESFLTARLAPDMHPLINQIQLASDAAKGAAARLSGQTPPSMPDVEKTYQDLQARIAKTVEFLKSIDPAAFDGAEERGVTLKLRSFETRFTASDYLFNFALPNFFFHCTTAYAILRHSGLAIGKMDFLGKF</sequence>
<gene>
    <name evidence="1" type="ORF">ACFSM5_19840</name>
</gene>
<dbReference type="EMBL" id="JBHUIP010000016">
    <property type="protein sequence ID" value="MFD2265165.1"/>
    <property type="molecule type" value="Genomic_DNA"/>
</dbReference>
<dbReference type="InterPro" id="IPR018531">
    <property type="entry name" value="DUF1993"/>
</dbReference>
<dbReference type="Proteomes" id="UP001597295">
    <property type="component" value="Unassembled WGS sequence"/>
</dbReference>
<evidence type="ECO:0000313" key="1">
    <source>
        <dbReference type="EMBL" id="MFD2265165.1"/>
    </source>
</evidence>
<reference evidence="2" key="1">
    <citation type="journal article" date="2019" name="Int. J. Syst. Evol. Microbiol.">
        <title>The Global Catalogue of Microorganisms (GCM) 10K type strain sequencing project: providing services to taxonomists for standard genome sequencing and annotation.</title>
        <authorList>
            <consortium name="The Broad Institute Genomics Platform"/>
            <consortium name="The Broad Institute Genome Sequencing Center for Infectious Disease"/>
            <person name="Wu L."/>
            <person name="Ma J."/>
        </authorList>
    </citation>
    <scope>NUCLEOTIDE SEQUENCE [LARGE SCALE GENOMIC DNA]</scope>
    <source>
        <strain evidence="2">CGMCC 1.19062</strain>
    </source>
</reference>
<accession>A0ABW5E140</accession>
<dbReference type="InterPro" id="IPR034660">
    <property type="entry name" value="DinB/YfiT-like"/>
</dbReference>
<dbReference type="PANTHER" id="PTHR36922:SF1">
    <property type="entry name" value="DUF1993 DOMAIN-CONTAINING PROTEIN"/>
    <property type="match status" value="1"/>
</dbReference>
<dbReference type="Pfam" id="PF09351">
    <property type="entry name" value="DUF1993"/>
    <property type="match status" value="1"/>
</dbReference>
<protein>
    <submittedName>
        <fullName evidence="1">DUF1993 family protein</fullName>
    </submittedName>
</protein>
<evidence type="ECO:0000313" key="2">
    <source>
        <dbReference type="Proteomes" id="UP001597295"/>
    </source>
</evidence>
<keyword evidence="2" id="KW-1185">Reference proteome</keyword>
<organism evidence="1 2">
    <name type="scientific">Lacibacterium aquatile</name>
    <dbReference type="NCBI Taxonomy" id="1168082"/>
    <lineage>
        <taxon>Bacteria</taxon>
        <taxon>Pseudomonadati</taxon>
        <taxon>Pseudomonadota</taxon>
        <taxon>Alphaproteobacteria</taxon>
        <taxon>Rhodospirillales</taxon>
        <taxon>Rhodospirillaceae</taxon>
    </lineage>
</organism>
<proteinExistence type="predicted"/>
<comment type="caution">
    <text evidence="1">The sequence shown here is derived from an EMBL/GenBank/DDBJ whole genome shotgun (WGS) entry which is preliminary data.</text>
</comment>
<dbReference type="PANTHER" id="PTHR36922">
    <property type="entry name" value="BLL2446 PROTEIN"/>
    <property type="match status" value="1"/>
</dbReference>
<dbReference type="RefSeq" id="WP_379878337.1">
    <property type="nucleotide sequence ID" value="NZ_JBHUIP010000016.1"/>
</dbReference>
<dbReference type="SUPFAM" id="SSF109854">
    <property type="entry name" value="DinB/YfiT-like putative metalloenzymes"/>
    <property type="match status" value="1"/>
</dbReference>
<dbReference type="Gene3D" id="1.20.120.450">
    <property type="entry name" value="dinb family like domain"/>
    <property type="match status" value="1"/>
</dbReference>